<comment type="caution">
    <text evidence="2">The sequence shown here is derived from an EMBL/GenBank/DDBJ whole genome shotgun (WGS) entry which is preliminary data.</text>
</comment>
<protein>
    <submittedName>
        <fullName evidence="2">Uncharacterized protein</fullName>
    </submittedName>
</protein>
<accession>A0ABD2NH51</accession>
<sequence>MSNQSGPLLSKVREIQCTIQELEANLQISRSNERNAHLCFHMDNLKSNTINIQLNDAIQDNKYLLNVLQNKCSDIDLNRNISNSQISTVSMVHLQFKYEELLANHNGLLKMLENKLSEIHTLTEEKKKLQEEKEIYRFKLEESSEKIEELNSQLTSHQLHHKKKLDRLNMEKETLKSVHNQLTFLLHEECMKKNDILSNEIKESQVPERAQLLKEVQKNNLLIFENVRLRQENEYFKALLKLTGNSKRKKIKGKMMVMNG</sequence>
<keyword evidence="3" id="KW-1185">Reference proteome</keyword>
<proteinExistence type="predicted"/>
<gene>
    <name evidence="2" type="ORF">HHI36_012972</name>
</gene>
<dbReference type="Proteomes" id="UP001516400">
    <property type="component" value="Unassembled WGS sequence"/>
</dbReference>
<organism evidence="2 3">
    <name type="scientific">Cryptolaemus montrouzieri</name>
    <dbReference type="NCBI Taxonomy" id="559131"/>
    <lineage>
        <taxon>Eukaryota</taxon>
        <taxon>Metazoa</taxon>
        <taxon>Ecdysozoa</taxon>
        <taxon>Arthropoda</taxon>
        <taxon>Hexapoda</taxon>
        <taxon>Insecta</taxon>
        <taxon>Pterygota</taxon>
        <taxon>Neoptera</taxon>
        <taxon>Endopterygota</taxon>
        <taxon>Coleoptera</taxon>
        <taxon>Polyphaga</taxon>
        <taxon>Cucujiformia</taxon>
        <taxon>Coccinelloidea</taxon>
        <taxon>Coccinellidae</taxon>
        <taxon>Scymninae</taxon>
        <taxon>Scymnini</taxon>
        <taxon>Cryptolaemus</taxon>
    </lineage>
</organism>
<reference evidence="2 3" key="1">
    <citation type="journal article" date="2021" name="BMC Biol.">
        <title>Horizontally acquired antibacterial genes associated with adaptive radiation of ladybird beetles.</title>
        <authorList>
            <person name="Li H.S."/>
            <person name="Tang X.F."/>
            <person name="Huang Y.H."/>
            <person name="Xu Z.Y."/>
            <person name="Chen M.L."/>
            <person name="Du X.Y."/>
            <person name="Qiu B.Y."/>
            <person name="Chen P.T."/>
            <person name="Zhang W."/>
            <person name="Slipinski A."/>
            <person name="Escalona H.E."/>
            <person name="Waterhouse R.M."/>
            <person name="Zwick A."/>
            <person name="Pang H."/>
        </authorList>
    </citation>
    <scope>NUCLEOTIDE SEQUENCE [LARGE SCALE GENOMIC DNA]</scope>
    <source>
        <strain evidence="2">SYSU2018</strain>
    </source>
</reference>
<dbReference type="AlphaFoldDB" id="A0ABD2NH51"/>
<evidence type="ECO:0000256" key="1">
    <source>
        <dbReference type="SAM" id="Coils"/>
    </source>
</evidence>
<name>A0ABD2NH51_9CUCU</name>
<dbReference type="EMBL" id="JABFTP020000103">
    <property type="protein sequence ID" value="KAL3277631.1"/>
    <property type="molecule type" value="Genomic_DNA"/>
</dbReference>
<evidence type="ECO:0000313" key="3">
    <source>
        <dbReference type="Proteomes" id="UP001516400"/>
    </source>
</evidence>
<feature type="coiled-coil region" evidence="1">
    <location>
        <begin position="112"/>
        <end position="160"/>
    </location>
</feature>
<keyword evidence="1" id="KW-0175">Coiled coil</keyword>
<evidence type="ECO:0000313" key="2">
    <source>
        <dbReference type="EMBL" id="KAL3277631.1"/>
    </source>
</evidence>